<organism evidence="2 3">
    <name type="scientific">Cordylochernes scorpioides</name>
    <dbReference type="NCBI Taxonomy" id="51811"/>
    <lineage>
        <taxon>Eukaryota</taxon>
        <taxon>Metazoa</taxon>
        <taxon>Ecdysozoa</taxon>
        <taxon>Arthropoda</taxon>
        <taxon>Chelicerata</taxon>
        <taxon>Arachnida</taxon>
        <taxon>Pseudoscorpiones</taxon>
        <taxon>Cheliferoidea</taxon>
        <taxon>Chernetidae</taxon>
        <taxon>Cordylochernes</taxon>
    </lineage>
</organism>
<keyword evidence="3" id="KW-1185">Reference proteome</keyword>
<sequence length="146" mass="17100">MRDIFWTRWSREYINNLQQRKKWRQVQNNIEVDQIVLIKEDGLPPLQWRLARVIEVQGKKVGLEFSYVVWAGSSKPADDFSCACLDLVNSGQIGFTCIDPSWGNIFQNRSYECKKFWGGISRKKIRENRDWVGSDSSGVQEELLRN</sequence>
<accession>A0ABY6KZ42</accession>
<dbReference type="InterPro" id="IPR040676">
    <property type="entry name" value="DUF5641"/>
</dbReference>
<dbReference type="PANTHER" id="PTHR47331:SF1">
    <property type="entry name" value="GAG-LIKE PROTEIN"/>
    <property type="match status" value="1"/>
</dbReference>
<feature type="domain" description="DUF5641" evidence="1">
    <location>
        <begin position="1"/>
        <end position="58"/>
    </location>
</feature>
<dbReference type="PANTHER" id="PTHR47331">
    <property type="entry name" value="PHD-TYPE DOMAIN-CONTAINING PROTEIN"/>
    <property type="match status" value="1"/>
</dbReference>
<evidence type="ECO:0000313" key="2">
    <source>
        <dbReference type="EMBL" id="UYV72958.1"/>
    </source>
</evidence>
<name>A0ABY6KZ42_9ARAC</name>
<evidence type="ECO:0000259" key="1">
    <source>
        <dbReference type="Pfam" id="PF18701"/>
    </source>
</evidence>
<dbReference type="Pfam" id="PF18701">
    <property type="entry name" value="DUF5641"/>
    <property type="match status" value="1"/>
</dbReference>
<evidence type="ECO:0000313" key="3">
    <source>
        <dbReference type="Proteomes" id="UP001235939"/>
    </source>
</evidence>
<proteinExistence type="predicted"/>
<dbReference type="EMBL" id="CP092872">
    <property type="protein sequence ID" value="UYV72958.1"/>
    <property type="molecule type" value="Genomic_DNA"/>
</dbReference>
<protein>
    <recommendedName>
        <fullName evidence="1">DUF5641 domain-containing protein</fullName>
    </recommendedName>
</protein>
<reference evidence="2 3" key="1">
    <citation type="submission" date="2022-01" db="EMBL/GenBank/DDBJ databases">
        <title>A chromosomal length assembly of Cordylochernes scorpioides.</title>
        <authorList>
            <person name="Zeh D."/>
            <person name="Zeh J."/>
        </authorList>
    </citation>
    <scope>NUCLEOTIDE SEQUENCE [LARGE SCALE GENOMIC DNA]</scope>
    <source>
        <strain evidence="2">IN4F17</strain>
        <tissue evidence="2">Whole Body</tissue>
    </source>
</reference>
<dbReference type="Proteomes" id="UP001235939">
    <property type="component" value="Chromosome 10"/>
</dbReference>
<gene>
    <name evidence="2" type="ORF">LAZ67_10001273</name>
</gene>